<feature type="active site" description="Proton acceptor" evidence="4">
    <location>
        <position position="392"/>
    </location>
</feature>
<dbReference type="GO" id="GO:0004301">
    <property type="term" value="F:epoxide hydrolase activity"/>
    <property type="evidence" value="ECO:0007669"/>
    <property type="project" value="TreeGrafter"/>
</dbReference>
<name>A0A439D8H8_9PEZI</name>
<evidence type="ECO:0000256" key="1">
    <source>
        <dbReference type="ARBA" id="ARBA00010088"/>
    </source>
</evidence>
<dbReference type="InterPro" id="IPR000639">
    <property type="entry name" value="Epox_hydrolase-like"/>
</dbReference>
<dbReference type="PRINTS" id="PR00412">
    <property type="entry name" value="EPOXHYDRLASE"/>
</dbReference>
<feature type="active site" description="Nucleophile" evidence="4">
    <location>
        <position position="206"/>
    </location>
</feature>
<comment type="similarity">
    <text evidence="1">Belongs to the peptidase S33 family.</text>
</comment>
<evidence type="ECO:0000256" key="3">
    <source>
        <dbReference type="ARBA" id="ARBA00022801"/>
    </source>
</evidence>
<dbReference type="EMBL" id="RYZI01000104">
    <property type="protein sequence ID" value="RWA10713.1"/>
    <property type="molecule type" value="Genomic_DNA"/>
</dbReference>
<feature type="active site" description="Proton donor" evidence="4">
    <location>
        <position position="332"/>
    </location>
</feature>
<dbReference type="Pfam" id="PF06441">
    <property type="entry name" value="EHN"/>
    <property type="match status" value="1"/>
</dbReference>
<protein>
    <recommendedName>
        <fullName evidence="5">Epoxide hydrolase N-terminal domain-containing protein</fullName>
    </recommendedName>
</protein>
<feature type="domain" description="Epoxide hydrolase N-terminal" evidence="5">
    <location>
        <begin position="54"/>
        <end position="140"/>
    </location>
</feature>
<proteinExistence type="inferred from homology"/>
<dbReference type="GO" id="GO:0097176">
    <property type="term" value="P:epoxide metabolic process"/>
    <property type="evidence" value="ECO:0007669"/>
    <property type="project" value="TreeGrafter"/>
</dbReference>
<evidence type="ECO:0000256" key="4">
    <source>
        <dbReference type="PIRSR" id="PIRSR001112-1"/>
    </source>
</evidence>
<dbReference type="PIRSF" id="PIRSF001112">
    <property type="entry name" value="Epoxide_hydrolase"/>
    <property type="match status" value="1"/>
</dbReference>
<dbReference type="Proteomes" id="UP000286045">
    <property type="component" value="Unassembled WGS sequence"/>
</dbReference>
<dbReference type="PANTHER" id="PTHR21661:SF35">
    <property type="entry name" value="EPOXIDE HYDROLASE"/>
    <property type="match status" value="1"/>
</dbReference>
<dbReference type="Gene3D" id="3.40.50.1820">
    <property type="entry name" value="alpha/beta hydrolase"/>
    <property type="match status" value="1"/>
</dbReference>
<accession>A0A439D8H8</accession>
<evidence type="ECO:0000313" key="7">
    <source>
        <dbReference type="Proteomes" id="UP000286045"/>
    </source>
</evidence>
<organism evidence="6 7">
    <name type="scientific">Xylaria grammica</name>
    <dbReference type="NCBI Taxonomy" id="363999"/>
    <lineage>
        <taxon>Eukaryota</taxon>
        <taxon>Fungi</taxon>
        <taxon>Dikarya</taxon>
        <taxon>Ascomycota</taxon>
        <taxon>Pezizomycotina</taxon>
        <taxon>Sordariomycetes</taxon>
        <taxon>Xylariomycetidae</taxon>
        <taxon>Xylariales</taxon>
        <taxon>Xylariaceae</taxon>
        <taxon>Xylaria</taxon>
    </lineage>
</organism>
<gene>
    <name evidence="6" type="ORF">EKO27_g4380</name>
</gene>
<keyword evidence="3" id="KW-0378">Hydrolase</keyword>
<reference evidence="6 7" key="1">
    <citation type="submission" date="2018-12" db="EMBL/GenBank/DDBJ databases">
        <title>Draft genome sequence of Xylaria grammica IHI A82.</title>
        <authorList>
            <person name="Buettner E."/>
            <person name="Kellner H."/>
        </authorList>
    </citation>
    <scope>NUCLEOTIDE SEQUENCE [LARGE SCALE GENOMIC DNA]</scope>
    <source>
        <strain evidence="6 7">IHI A82</strain>
    </source>
</reference>
<dbReference type="InterPro" id="IPR029058">
    <property type="entry name" value="AB_hydrolase_fold"/>
</dbReference>
<evidence type="ECO:0000256" key="2">
    <source>
        <dbReference type="ARBA" id="ARBA00022797"/>
    </source>
</evidence>
<dbReference type="InterPro" id="IPR010497">
    <property type="entry name" value="Epoxide_hydro_N"/>
</dbReference>
<sequence length="419" mass="46648">MALLAISLVNAQDLNFPFPLDATTPVPYTLSLDKAIVDEAVLKASLYRPSIDLLDGDTSNAGWLEGPPQQDMAALAKYWAENYDWARIQDEINSNFSHYAVNIQSSDGDVPIHFVHERSDVEDALPLLILHGWPSTHLEWSHVINPLASPEDPTAQAFHVVAPDLPGFGFSPAPTSSGLGPRRMGEAFHQLMVQLGYEKYGVVGTDIGYLVGLSMSDQFPDNVVGYLSDFWIVQPNSTDLERNAQNQTTEEEALYIAAFTEWFGQHSSYSTVHQQAPLAIAQALTDSPVGFAGWMWHLMHAISDGYDYSFDELITDAMMLWIPGVYANVRVYKEMLKDTSELSFVTVPTAATQWGIPNAPFEPVRNFNNVPREWLQRSVNLVYLSRHETGGHFPAINEPELWVGDVREFFGSLVDGSLQ</sequence>
<evidence type="ECO:0000313" key="6">
    <source>
        <dbReference type="EMBL" id="RWA10713.1"/>
    </source>
</evidence>
<comment type="caution">
    <text evidence="6">The sequence shown here is derived from an EMBL/GenBank/DDBJ whole genome shotgun (WGS) entry which is preliminary data.</text>
</comment>
<dbReference type="PANTHER" id="PTHR21661">
    <property type="entry name" value="EPOXIDE HYDROLASE 1-RELATED"/>
    <property type="match status" value="1"/>
</dbReference>
<keyword evidence="2" id="KW-0058">Aromatic hydrocarbons catabolism</keyword>
<evidence type="ECO:0000259" key="5">
    <source>
        <dbReference type="Pfam" id="PF06441"/>
    </source>
</evidence>
<keyword evidence="7" id="KW-1185">Reference proteome</keyword>
<dbReference type="STRING" id="363999.A0A439D8H8"/>
<dbReference type="SUPFAM" id="SSF53474">
    <property type="entry name" value="alpha/beta-Hydrolases"/>
    <property type="match status" value="1"/>
</dbReference>
<dbReference type="InterPro" id="IPR016292">
    <property type="entry name" value="Epoxide_hydrolase"/>
</dbReference>
<dbReference type="AlphaFoldDB" id="A0A439D8H8"/>